<dbReference type="EMBL" id="JAIWYP010000003">
    <property type="protein sequence ID" value="KAH3851553.1"/>
    <property type="molecule type" value="Genomic_DNA"/>
</dbReference>
<dbReference type="Proteomes" id="UP000828390">
    <property type="component" value="Unassembled WGS sequence"/>
</dbReference>
<evidence type="ECO:0000313" key="1">
    <source>
        <dbReference type="EMBL" id="KAH3851553.1"/>
    </source>
</evidence>
<sequence length="50" mass="5455">MVDAERQISTFTRTDTADSVTSSLTVTSITTPEFFVTRFLSGTYMNLGTG</sequence>
<proteinExistence type="predicted"/>
<comment type="caution">
    <text evidence="1">The sequence shown here is derived from an EMBL/GenBank/DDBJ whole genome shotgun (WGS) entry which is preliminary data.</text>
</comment>
<name>A0A9D4L5C4_DREPO</name>
<evidence type="ECO:0000313" key="2">
    <source>
        <dbReference type="Proteomes" id="UP000828390"/>
    </source>
</evidence>
<keyword evidence="2" id="KW-1185">Reference proteome</keyword>
<reference evidence="1" key="2">
    <citation type="submission" date="2020-11" db="EMBL/GenBank/DDBJ databases">
        <authorList>
            <person name="McCartney M.A."/>
            <person name="Auch B."/>
            <person name="Kono T."/>
            <person name="Mallez S."/>
            <person name="Becker A."/>
            <person name="Gohl D.M."/>
            <person name="Silverstein K.A.T."/>
            <person name="Koren S."/>
            <person name="Bechman K.B."/>
            <person name="Herman A."/>
            <person name="Abrahante J.E."/>
            <person name="Garbe J."/>
        </authorList>
    </citation>
    <scope>NUCLEOTIDE SEQUENCE</scope>
    <source>
        <strain evidence="1">Duluth1</strain>
        <tissue evidence="1">Whole animal</tissue>
    </source>
</reference>
<organism evidence="1 2">
    <name type="scientific">Dreissena polymorpha</name>
    <name type="common">Zebra mussel</name>
    <name type="synonym">Mytilus polymorpha</name>
    <dbReference type="NCBI Taxonomy" id="45954"/>
    <lineage>
        <taxon>Eukaryota</taxon>
        <taxon>Metazoa</taxon>
        <taxon>Spiralia</taxon>
        <taxon>Lophotrochozoa</taxon>
        <taxon>Mollusca</taxon>
        <taxon>Bivalvia</taxon>
        <taxon>Autobranchia</taxon>
        <taxon>Heteroconchia</taxon>
        <taxon>Euheterodonta</taxon>
        <taxon>Imparidentia</taxon>
        <taxon>Neoheterodontei</taxon>
        <taxon>Myida</taxon>
        <taxon>Dreissenoidea</taxon>
        <taxon>Dreissenidae</taxon>
        <taxon>Dreissena</taxon>
    </lineage>
</organism>
<dbReference type="AlphaFoldDB" id="A0A9D4L5C4"/>
<gene>
    <name evidence="1" type="ORF">DPMN_094035</name>
</gene>
<reference evidence="1" key="1">
    <citation type="journal article" date="2019" name="bioRxiv">
        <title>The Genome of the Zebra Mussel, Dreissena polymorpha: A Resource for Invasive Species Research.</title>
        <authorList>
            <person name="McCartney M.A."/>
            <person name="Auch B."/>
            <person name="Kono T."/>
            <person name="Mallez S."/>
            <person name="Zhang Y."/>
            <person name="Obille A."/>
            <person name="Becker A."/>
            <person name="Abrahante J.E."/>
            <person name="Garbe J."/>
            <person name="Badalamenti J.P."/>
            <person name="Herman A."/>
            <person name="Mangelson H."/>
            <person name="Liachko I."/>
            <person name="Sullivan S."/>
            <person name="Sone E.D."/>
            <person name="Koren S."/>
            <person name="Silverstein K.A.T."/>
            <person name="Beckman K.B."/>
            <person name="Gohl D.M."/>
        </authorList>
    </citation>
    <scope>NUCLEOTIDE SEQUENCE</scope>
    <source>
        <strain evidence="1">Duluth1</strain>
        <tissue evidence="1">Whole animal</tissue>
    </source>
</reference>
<protein>
    <submittedName>
        <fullName evidence="1">Uncharacterized protein</fullName>
    </submittedName>
</protein>
<accession>A0A9D4L5C4</accession>